<dbReference type="Proteomes" id="UP000011715">
    <property type="component" value="Unassembled WGS sequence"/>
</dbReference>
<accession>A0A0C4E1M3</accession>
<dbReference type="EMBL" id="ADBL01001515">
    <property type="status" value="NOT_ANNOTATED_CDS"/>
    <property type="molecule type" value="Genomic_DNA"/>
</dbReference>
<keyword evidence="2" id="KW-0472">Membrane</keyword>
<evidence type="ECO:0000313" key="5">
    <source>
        <dbReference type="Proteomes" id="UP000011715"/>
    </source>
</evidence>
<dbReference type="eggNOG" id="ENOG502S5M9">
    <property type="taxonomic scope" value="Eukaryota"/>
</dbReference>
<name>A0A0C4E1M3_MAGP6</name>
<dbReference type="AlphaFoldDB" id="A0A0C4E1M3"/>
<sequence length="101" mass="10420">MCFARDSRKDRLIVWTFLLGTSGLLGWAAARRALEQRELRKRTTAGDGGVDVGGVGGGGGDGGNHRRSPTRRGAADASGDYLFVVGDDGGEGSASGSRPGR</sequence>
<keyword evidence="2" id="KW-1133">Transmembrane helix</keyword>
<keyword evidence="2" id="KW-0812">Transmembrane</keyword>
<reference evidence="4" key="4">
    <citation type="journal article" date="2015" name="G3 (Bethesda)">
        <title>Genome sequences of three phytopathogenic species of the Magnaporthaceae family of fungi.</title>
        <authorList>
            <person name="Okagaki L.H."/>
            <person name="Nunes C.C."/>
            <person name="Sailsbery J."/>
            <person name="Clay B."/>
            <person name="Brown D."/>
            <person name="John T."/>
            <person name="Oh Y."/>
            <person name="Young N."/>
            <person name="Fitzgerald M."/>
            <person name="Haas B.J."/>
            <person name="Zeng Q."/>
            <person name="Young S."/>
            <person name="Adiconis X."/>
            <person name="Fan L."/>
            <person name="Levin J.Z."/>
            <person name="Mitchell T.K."/>
            <person name="Okubara P.A."/>
            <person name="Farman M.L."/>
            <person name="Kohn L.M."/>
            <person name="Birren B."/>
            <person name="Ma L.-J."/>
            <person name="Dean R.A."/>
        </authorList>
    </citation>
    <scope>NUCLEOTIDE SEQUENCE</scope>
    <source>
        <strain evidence="4">ATCC 64411 / 73-15</strain>
    </source>
</reference>
<evidence type="ECO:0000256" key="2">
    <source>
        <dbReference type="SAM" id="Phobius"/>
    </source>
</evidence>
<proteinExistence type="predicted"/>
<keyword evidence="5" id="KW-1185">Reference proteome</keyword>
<organism evidence="4 5">
    <name type="scientific">Magnaporthiopsis poae (strain ATCC 64411 / 73-15)</name>
    <name type="common">Kentucky bluegrass fungus</name>
    <name type="synonym">Magnaporthe poae</name>
    <dbReference type="NCBI Taxonomy" id="644358"/>
    <lineage>
        <taxon>Eukaryota</taxon>
        <taxon>Fungi</taxon>
        <taxon>Dikarya</taxon>
        <taxon>Ascomycota</taxon>
        <taxon>Pezizomycotina</taxon>
        <taxon>Sordariomycetes</taxon>
        <taxon>Sordariomycetidae</taxon>
        <taxon>Magnaporthales</taxon>
        <taxon>Magnaporthaceae</taxon>
        <taxon>Magnaporthiopsis</taxon>
    </lineage>
</organism>
<evidence type="ECO:0000256" key="1">
    <source>
        <dbReference type="SAM" id="MobiDB-lite"/>
    </source>
</evidence>
<feature type="compositionally biased region" description="Gly residues" evidence="1">
    <location>
        <begin position="46"/>
        <end position="62"/>
    </location>
</feature>
<dbReference type="STRING" id="644358.A0A0C4E1M3"/>
<feature type="region of interest" description="Disordered" evidence="1">
    <location>
        <begin position="40"/>
        <end position="101"/>
    </location>
</feature>
<reference evidence="3" key="3">
    <citation type="submission" date="2011-03" db="EMBL/GenBank/DDBJ databases">
        <title>Annotation of Magnaporthe poae ATCC 64411.</title>
        <authorList>
            <person name="Ma L.-J."/>
            <person name="Dead R."/>
            <person name="Young S.K."/>
            <person name="Zeng Q."/>
            <person name="Gargeya S."/>
            <person name="Fitzgerald M."/>
            <person name="Haas B."/>
            <person name="Abouelleil A."/>
            <person name="Alvarado L."/>
            <person name="Arachchi H.M."/>
            <person name="Berlin A."/>
            <person name="Brown A."/>
            <person name="Chapman S.B."/>
            <person name="Chen Z."/>
            <person name="Dunbar C."/>
            <person name="Freedman E."/>
            <person name="Gearin G."/>
            <person name="Gellesch M."/>
            <person name="Goldberg J."/>
            <person name="Griggs A."/>
            <person name="Gujja S."/>
            <person name="Heiman D."/>
            <person name="Howarth C."/>
            <person name="Larson L."/>
            <person name="Lui A."/>
            <person name="MacDonald P.J.P."/>
            <person name="Mehta T."/>
            <person name="Montmayeur A."/>
            <person name="Murphy C."/>
            <person name="Neiman D."/>
            <person name="Pearson M."/>
            <person name="Priest M."/>
            <person name="Roberts A."/>
            <person name="Saif S."/>
            <person name="Shea T."/>
            <person name="Shenoy N."/>
            <person name="Sisk P."/>
            <person name="Stolte C."/>
            <person name="Sykes S."/>
            <person name="Yandava C."/>
            <person name="Wortman J."/>
            <person name="Nusbaum C."/>
            <person name="Birren B."/>
        </authorList>
    </citation>
    <scope>NUCLEOTIDE SEQUENCE</scope>
    <source>
        <strain evidence="3">ATCC 64411</strain>
    </source>
</reference>
<dbReference type="EnsemblFungi" id="MAPG_06288T0">
    <property type="protein sequence ID" value="MAPG_06288T0"/>
    <property type="gene ID" value="MAPG_06288"/>
</dbReference>
<evidence type="ECO:0000313" key="4">
    <source>
        <dbReference type="EnsemblFungi" id="MAPG_06288T0"/>
    </source>
</evidence>
<reference evidence="3" key="2">
    <citation type="submission" date="2010-05" db="EMBL/GenBank/DDBJ databases">
        <title>The Genome Sequence of Magnaporthe poae strain ATCC 64411.</title>
        <authorList>
            <consortium name="The Broad Institute Genome Sequencing Platform"/>
            <consortium name="Broad Institute Genome Sequencing Center for Infectious Disease"/>
            <person name="Ma L.-J."/>
            <person name="Dead R."/>
            <person name="Young S."/>
            <person name="Zeng Q."/>
            <person name="Koehrsen M."/>
            <person name="Alvarado L."/>
            <person name="Berlin A."/>
            <person name="Chapman S.B."/>
            <person name="Chen Z."/>
            <person name="Freedman E."/>
            <person name="Gellesch M."/>
            <person name="Goldberg J."/>
            <person name="Griggs A."/>
            <person name="Gujja S."/>
            <person name="Heilman E.R."/>
            <person name="Heiman D."/>
            <person name="Hepburn T."/>
            <person name="Howarth C."/>
            <person name="Jen D."/>
            <person name="Larson L."/>
            <person name="Mehta T."/>
            <person name="Neiman D."/>
            <person name="Pearson M."/>
            <person name="Roberts A."/>
            <person name="Saif S."/>
            <person name="Shea T."/>
            <person name="Shenoy N."/>
            <person name="Sisk P."/>
            <person name="Stolte C."/>
            <person name="Sykes S."/>
            <person name="Walk T."/>
            <person name="White J."/>
            <person name="Yandava C."/>
            <person name="Haas B."/>
            <person name="Nusbaum C."/>
            <person name="Birren B."/>
        </authorList>
    </citation>
    <scope>NUCLEOTIDE SEQUENCE</scope>
    <source>
        <strain evidence="3">ATCC 64411</strain>
    </source>
</reference>
<feature type="transmembrane region" description="Helical" evidence="2">
    <location>
        <begin position="12"/>
        <end position="30"/>
    </location>
</feature>
<gene>
    <name evidence="3" type="ORF">MAPG_06288</name>
</gene>
<evidence type="ECO:0000313" key="3">
    <source>
        <dbReference type="EMBL" id="KLU87287.1"/>
    </source>
</evidence>
<reference evidence="4" key="5">
    <citation type="submission" date="2015-06" db="UniProtKB">
        <authorList>
            <consortium name="EnsemblFungi"/>
        </authorList>
    </citation>
    <scope>IDENTIFICATION</scope>
    <source>
        <strain evidence="4">ATCC 64411</strain>
    </source>
</reference>
<protein>
    <submittedName>
        <fullName evidence="3 4">Uncharacterized protein</fullName>
    </submittedName>
</protein>
<dbReference type="VEuPathDB" id="FungiDB:MAPG_06288"/>
<reference evidence="5" key="1">
    <citation type="submission" date="2010-05" db="EMBL/GenBank/DDBJ databases">
        <title>The genome sequence of Magnaporthe poae strain ATCC 64411.</title>
        <authorList>
            <person name="Ma L.-J."/>
            <person name="Dead R."/>
            <person name="Young S."/>
            <person name="Zeng Q."/>
            <person name="Koehrsen M."/>
            <person name="Alvarado L."/>
            <person name="Berlin A."/>
            <person name="Chapman S.B."/>
            <person name="Chen Z."/>
            <person name="Freedman E."/>
            <person name="Gellesch M."/>
            <person name="Goldberg J."/>
            <person name="Griggs A."/>
            <person name="Gujja S."/>
            <person name="Heilman E.R."/>
            <person name="Heiman D."/>
            <person name="Hepburn T."/>
            <person name="Howarth C."/>
            <person name="Jen D."/>
            <person name="Larson L."/>
            <person name="Mehta T."/>
            <person name="Neiman D."/>
            <person name="Pearson M."/>
            <person name="Roberts A."/>
            <person name="Saif S."/>
            <person name="Shea T."/>
            <person name="Shenoy N."/>
            <person name="Sisk P."/>
            <person name="Stolte C."/>
            <person name="Sykes S."/>
            <person name="Walk T."/>
            <person name="White J."/>
            <person name="Yandava C."/>
            <person name="Haas B."/>
            <person name="Nusbaum C."/>
            <person name="Birren B."/>
        </authorList>
    </citation>
    <scope>NUCLEOTIDE SEQUENCE [LARGE SCALE GENOMIC DNA]</scope>
    <source>
        <strain evidence="5">ATCC 64411 / 73-15</strain>
    </source>
</reference>
<dbReference type="EMBL" id="GL876970">
    <property type="protein sequence ID" value="KLU87287.1"/>
    <property type="molecule type" value="Genomic_DNA"/>
</dbReference>